<protein>
    <submittedName>
        <fullName evidence="1">Uncharacterized protein</fullName>
    </submittedName>
</protein>
<dbReference type="EMBL" id="CAUOFW020005158">
    <property type="protein sequence ID" value="CAK9168770.1"/>
    <property type="molecule type" value="Genomic_DNA"/>
</dbReference>
<dbReference type="AlphaFoldDB" id="A0ABC8TH48"/>
<sequence length="102" mass="11164">MVDSALGFKITAVLSSVNPLSSFLQQLISKLCQAPTHSSRSTGNNASAAPYFINVMVVNEDILQEEVLMQVLGFEIGTSNIAFIFAEELLIQLKYHVVADFK</sequence>
<accession>A0ABC8TH48</accession>
<gene>
    <name evidence="1" type="ORF">ILEXP_LOCUS38183</name>
</gene>
<reference evidence="1 2" key="1">
    <citation type="submission" date="2024-02" db="EMBL/GenBank/DDBJ databases">
        <authorList>
            <person name="Vignale AGUSTIN F."/>
            <person name="Sosa J E."/>
            <person name="Modenutti C."/>
        </authorList>
    </citation>
    <scope>NUCLEOTIDE SEQUENCE [LARGE SCALE GENOMIC DNA]</scope>
</reference>
<keyword evidence="2" id="KW-1185">Reference proteome</keyword>
<evidence type="ECO:0000313" key="2">
    <source>
        <dbReference type="Proteomes" id="UP001642360"/>
    </source>
</evidence>
<dbReference type="Proteomes" id="UP001642360">
    <property type="component" value="Unassembled WGS sequence"/>
</dbReference>
<name>A0ABC8TH48_9AQUA</name>
<proteinExistence type="predicted"/>
<evidence type="ECO:0000313" key="1">
    <source>
        <dbReference type="EMBL" id="CAK9168770.1"/>
    </source>
</evidence>
<comment type="caution">
    <text evidence="1">The sequence shown here is derived from an EMBL/GenBank/DDBJ whole genome shotgun (WGS) entry which is preliminary data.</text>
</comment>
<organism evidence="1 2">
    <name type="scientific">Ilex paraguariensis</name>
    <name type="common">yerba mate</name>
    <dbReference type="NCBI Taxonomy" id="185542"/>
    <lineage>
        <taxon>Eukaryota</taxon>
        <taxon>Viridiplantae</taxon>
        <taxon>Streptophyta</taxon>
        <taxon>Embryophyta</taxon>
        <taxon>Tracheophyta</taxon>
        <taxon>Spermatophyta</taxon>
        <taxon>Magnoliopsida</taxon>
        <taxon>eudicotyledons</taxon>
        <taxon>Gunneridae</taxon>
        <taxon>Pentapetalae</taxon>
        <taxon>asterids</taxon>
        <taxon>campanulids</taxon>
        <taxon>Aquifoliales</taxon>
        <taxon>Aquifoliaceae</taxon>
        <taxon>Ilex</taxon>
    </lineage>
</organism>